<organism evidence="1 2">
    <name type="scientific">Deinococcus humi</name>
    <dbReference type="NCBI Taxonomy" id="662880"/>
    <lineage>
        <taxon>Bacteria</taxon>
        <taxon>Thermotogati</taxon>
        <taxon>Deinococcota</taxon>
        <taxon>Deinococci</taxon>
        <taxon>Deinococcales</taxon>
        <taxon>Deinococcaceae</taxon>
        <taxon>Deinococcus</taxon>
    </lineage>
</organism>
<gene>
    <name evidence="1" type="ORF">HNQ08_000434</name>
</gene>
<keyword evidence="2" id="KW-1185">Reference proteome</keyword>
<accession>A0A7W8NE25</accession>
<dbReference type="EMBL" id="JACHFL010000001">
    <property type="protein sequence ID" value="MBB5361363.1"/>
    <property type="molecule type" value="Genomic_DNA"/>
</dbReference>
<dbReference type="Proteomes" id="UP000552709">
    <property type="component" value="Unassembled WGS sequence"/>
</dbReference>
<proteinExistence type="predicted"/>
<dbReference type="AlphaFoldDB" id="A0A7W8NE25"/>
<sequence>MIPTLTTPTRAPTLEDRREAITQTDHSQNEMRKAQAHEVHKLRLSWGLLYPRSSTREFITWLGYGEFHSRWYGYLRAGLAREAGLDVQGLLFGTLTAYGERLEHGELPADILAGAPSKIPEKTSIRVTRETADALDATFAELSESDTRLTRQDALETTVQAFAHAPPAIRRALVHSAATGENPLDALIRAVDERRDWRAWLSRQPCAVPACGVKPVELHHLRLGANDRYRTNEVLLPCCTRHHIARPGDATDAAHTGQDEWVRRHWGDYGRFWQAVALLYVRYAAESDSPQEVQG</sequence>
<name>A0A7W8NE25_9DEIO</name>
<comment type="caution">
    <text evidence="1">The sequence shown here is derived from an EMBL/GenBank/DDBJ whole genome shotgun (WGS) entry which is preliminary data.</text>
</comment>
<evidence type="ECO:0000313" key="1">
    <source>
        <dbReference type="EMBL" id="MBB5361363.1"/>
    </source>
</evidence>
<reference evidence="1 2" key="1">
    <citation type="submission" date="2020-08" db="EMBL/GenBank/DDBJ databases">
        <title>Genomic Encyclopedia of Type Strains, Phase IV (KMG-IV): sequencing the most valuable type-strain genomes for metagenomic binning, comparative biology and taxonomic classification.</title>
        <authorList>
            <person name="Goeker M."/>
        </authorList>
    </citation>
    <scope>NUCLEOTIDE SEQUENCE [LARGE SCALE GENOMIC DNA]</scope>
    <source>
        <strain evidence="1 2">DSM 27939</strain>
    </source>
</reference>
<evidence type="ECO:0000313" key="2">
    <source>
        <dbReference type="Proteomes" id="UP000552709"/>
    </source>
</evidence>
<protein>
    <submittedName>
        <fullName evidence="1">Uncharacterized protein</fullName>
    </submittedName>
</protein>
<dbReference type="RefSeq" id="WP_184127446.1">
    <property type="nucleotide sequence ID" value="NZ_JACHFL010000001.1"/>
</dbReference>